<gene>
    <name evidence="9" type="ORF">LCGC14_1511520</name>
</gene>
<dbReference type="GO" id="GO:0005886">
    <property type="term" value="C:plasma membrane"/>
    <property type="evidence" value="ECO:0007669"/>
    <property type="project" value="UniProtKB-SubCell"/>
</dbReference>
<dbReference type="SUPFAM" id="SSF161098">
    <property type="entry name" value="MetI-like"/>
    <property type="match status" value="1"/>
</dbReference>
<evidence type="ECO:0000313" key="9">
    <source>
        <dbReference type="EMBL" id="KKM63430.1"/>
    </source>
</evidence>
<dbReference type="Pfam" id="PF12911">
    <property type="entry name" value="OppC_N"/>
    <property type="match status" value="1"/>
</dbReference>
<feature type="transmembrane region" description="Helical" evidence="7">
    <location>
        <begin position="99"/>
        <end position="122"/>
    </location>
</feature>
<dbReference type="EMBL" id="LAZR01011098">
    <property type="protein sequence ID" value="KKM63430.1"/>
    <property type="molecule type" value="Genomic_DNA"/>
</dbReference>
<feature type="transmembrane region" description="Helical" evidence="7">
    <location>
        <begin position="65"/>
        <end position="87"/>
    </location>
</feature>
<dbReference type="InterPro" id="IPR050366">
    <property type="entry name" value="BP-dependent_transpt_permease"/>
</dbReference>
<keyword evidence="5 7" id="KW-1133">Transmembrane helix</keyword>
<keyword evidence="4 7" id="KW-0812">Transmembrane</keyword>
<evidence type="ECO:0000256" key="2">
    <source>
        <dbReference type="ARBA" id="ARBA00022448"/>
    </source>
</evidence>
<protein>
    <recommendedName>
        <fullName evidence="8">ABC transmembrane type-1 domain-containing protein</fullName>
    </recommendedName>
</protein>
<evidence type="ECO:0000256" key="7">
    <source>
        <dbReference type="SAM" id="Phobius"/>
    </source>
</evidence>
<evidence type="ECO:0000256" key="1">
    <source>
        <dbReference type="ARBA" id="ARBA00004651"/>
    </source>
</evidence>
<dbReference type="PANTHER" id="PTHR43386:SF1">
    <property type="entry name" value="D,D-DIPEPTIDE TRANSPORT SYSTEM PERMEASE PROTEIN DDPC-RELATED"/>
    <property type="match status" value="1"/>
</dbReference>
<keyword evidence="2" id="KW-0813">Transport</keyword>
<dbReference type="Pfam" id="PF00528">
    <property type="entry name" value="BPD_transp_1"/>
    <property type="match status" value="1"/>
</dbReference>
<organism evidence="9">
    <name type="scientific">marine sediment metagenome</name>
    <dbReference type="NCBI Taxonomy" id="412755"/>
    <lineage>
        <taxon>unclassified sequences</taxon>
        <taxon>metagenomes</taxon>
        <taxon>ecological metagenomes</taxon>
    </lineage>
</organism>
<feature type="transmembrane region" description="Helical" evidence="7">
    <location>
        <begin position="225"/>
        <end position="252"/>
    </location>
</feature>
<dbReference type="PROSITE" id="PS50928">
    <property type="entry name" value="ABC_TM1"/>
    <property type="match status" value="1"/>
</dbReference>
<keyword evidence="3" id="KW-1003">Cell membrane</keyword>
<feature type="transmembrane region" description="Helical" evidence="7">
    <location>
        <begin position="128"/>
        <end position="145"/>
    </location>
</feature>
<dbReference type="Gene3D" id="1.10.3720.10">
    <property type="entry name" value="MetI-like"/>
    <property type="match status" value="1"/>
</dbReference>
<dbReference type="InterPro" id="IPR025966">
    <property type="entry name" value="OppC_N"/>
</dbReference>
<comment type="caution">
    <text evidence="9">The sequence shown here is derived from an EMBL/GenBank/DDBJ whole genome shotgun (WGS) entry which is preliminary data.</text>
</comment>
<accession>A0A0F9LGQ1</accession>
<dbReference type="CDD" id="cd06261">
    <property type="entry name" value="TM_PBP2"/>
    <property type="match status" value="1"/>
</dbReference>
<evidence type="ECO:0000256" key="5">
    <source>
        <dbReference type="ARBA" id="ARBA00022989"/>
    </source>
</evidence>
<comment type="subcellular location">
    <subcellularLocation>
        <location evidence="1">Cell membrane</location>
        <topology evidence="1">Multi-pass membrane protein</topology>
    </subcellularLocation>
</comment>
<keyword evidence="6 7" id="KW-0472">Membrane</keyword>
<name>A0A0F9LGQ1_9ZZZZ</name>
<evidence type="ECO:0000256" key="3">
    <source>
        <dbReference type="ARBA" id="ARBA00022475"/>
    </source>
</evidence>
<reference evidence="9" key="1">
    <citation type="journal article" date="2015" name="Nature">
        <title>Complex archaea that bridge the gap between prokaryotes and eukaryotes.</title>
        <authorList>
            <person name="Spang A."/>
            <person name="Saw J.H."/>
            <person name="Jorgensen S.L."/>
            <person name="Zaremba-Niedzwiedzka K."/>
            <person name="Martijn J."/>
            <person name="Lind A.E."/>
            <person name="van Eijk R."/>
            <person name="Schleper C."/>
            <person name="Guy L."/>
            <person name="Ettema T.J."/>
        </authorList>
    </citation>
    <scope>NUCLEOTIDE SEQUENCE</scope>
</reference>
<dbReference type="PANTHER" id="PTHR43386">
    <property type="entry name" value="OLIGOPEPTIDE TRANSPORT SYSTEM PERMEASE PROTEIN APPC"/>
    <property type="match status" value="1"/>
</dbReference>
<dbReference type="InterPro" id="IPR000515">
    <property type="entry name" value="MetI-like"/>
</dbReference>
<sequence>MRGKISMAMLALIILMAVFAPALSPHDPNAIDLDTLKEAPGPNHFFGTDQKGRDIFTRILYGGRISMGIALTAAMLSMSIGLVVGLVSGYAGGRSDTAIMAFVDLVLSFPSLLLAIGVSLVLPPGLHTPMIALAAVGWASFARLIRGHTLSLREAPFIEAARAVGASPPRIVFIHLLPQCIPLSLVMLGLKLGGFILLEASLSFLGLGAQPPTASWGAMISSGRAYLVVSPWMILFPGIAIAITALCFNILGDALSDRYGYRTDT</sequence>
<feature type="transmembrane region" description="Helical" evidence="7">
    <location>
        <begin position="180"/>
        <end position="205"/>
    </location>
</feature>
<dbReference type="AlphaFoldDB" id="A0A0F9LGQ1"/>
<dbReference type="GO" id="GO:0055085">
    <property type="term" value="P:transmembrane transport"/>
    <property type="evidence" value="ECO:0007669"/>
    <property type="project" value="InterPro"/>
</dbReference>
<evidence type="ECO:0000256" key="4">
    <source>
        <dbReference type="ARBA" id="ARBA00022692"/>
    </source>
</evidence>
<evidence type="ECO:0000256" key="6">
    <source>
        <dbReference type="ARBA" id="ARBA00023136"/>
    </source>
</evidence>
<feature type="domain" description="ABC transmembrane type-1" evidence="8">
    <location>
        <begin position="63"/>
        <end position="252"/>
    </location>
</feature>
<evidence type="ECO:0000259" key="8">
    <source>
        <dbReference type="PROSITE" id="PS50928"/>
    </source>
</evidence>
<proteinExistence type="predicted"/>
<dbReference type="InterPro" id="IPR035906">
    <property type="entry name" value="MetI-like_sf"/>
</dbReference>